<dbReference type="PANTHER" id="PTHR33384:SF1">
    <property type="entry name" value="EXPRESSED PROTEIN"/>
    <property type="match status" value="1"/>
</dbReference>
<organism evidence="1 2">
    <name type="scientific">Apostasia shenzhenica</name>
    <dbReference type="NCBI Taxonomy" id="1088818"/>
    <lineage>
        <taxon>Eukaryota</taxon>
        <taxon>Viridiplantae</taxon>
        <taxon>Streptophyta</taxon>
        <taxon>Embryophyta</taxon>
        <taxon>Tracheophyta</taxon>
        <taxon>Spermatophyta</taxon>
        <taxon>Magnoliopsida</taxon>
        <taxon>Liliopsida</taxon>
        <taxon>Asparagales</taxon>
        <taxon>Orchidaceae</taxon>
        <taxon>Apostasioideae</taxon>
        <taxon>Apostasia</taxon>
    </lineage>
</organism>
<reference evidence="1 2" key="1">
    <citation type="journal article" date="2017" name="Nature">
        <title>The Apostasia genome and the evolution of orchids.</title>
        <authorList>
            <person name="Zhang G.Q."/>
            <person name="Liu K.W."/>
            <person name="Li Z."/>
            <person name="Lohaus R."/>
            <person name="Hsiao Y.Y."/>
            <person name="Niu S.C."/>
            <person name="Wang J.Y."/>
            <person name="Lin Y.C."/>
            <person name="Xu Q."/>
            <person name="Chen L.J."/>
            <person name="Yoshida K."/>
            <person name="Fujiwara S."/>
            <person name="Wang Z.W."/>
            <person name="Zhang Y.Q."/>
            <person name="Mitsuda N."/>
            <person name="Wang M."/>
            <person name="Liu G.H."/>
            <person name="Pecoraro L."/>
            <person name="Huang H.X."/>
            <person name="Xiao X.J."/>
            <person name="Lin M."/>
            <person name="Wu X.Y."/>
            <person name="Wu W.L."/>
            <person name="Chen Y.Y."/>
            <person name="Chang S.B."/>
            <person name="Sakamoto S."/>
            <person name="Ohme-Takagi M."/>
            <person name="Yagi M."/>
            <person name="Zeng S.J."/>
            <person name="Shen C.Y."/>
            <person name="Yeh C.M."/>
            <person name="Luo Y.B."/>
            <person name="Tsai W.C."/>
            <person name="Van de Peer Y."/>
            <person name="Liu Z.J."/>
        </authorList>
    </citation>
    <scope>NUCLEOTIDE SEQUENCE [LARGE SCALE GENOMIC DNA]</scope>
    <source>
        <strain evidence="2">cv. Shenzhen</strain>
        <tissue evidence="1">Stem</tissue>
    </source>
</reference>
<dbReference type="OrthoDB" id="1917254at2759"/>
<dbReference type="AlphaFoldDB" id="A0A2I0AXH4"/>
<dbReference type="EMBL" id="KZ451939">
    <property type="protein sequence ID" value="PKA60243.1"/>
    <property type="molecule type" value="Genomic_DNA"/>
</dbReference>
<proteinExistence type="predicted"/>
<evidence type="ECO:0000313" key="2">
    <source>
        <dbReference type="Proteomes" id="UP000236161"/>
    </source>
</evidence>
<gene>
    <name evidence="1" type="ORF">AXF42_Ash008302</name>
</gene>
<accession>A0A2I0AXH4</accession>
<evidence type="ECO:0000313" key="1">
    <source>
        <dbReference type="EMBL" id="PKA60243.1"/>
    </source>
</evidence>
<name>A0A2I0AXH4_9ASPA</name>
<sequence length="80" mass="8539">MSFFCGSPPARARNPVIHDSEFIRKSSAPTFPVYLDGIKLPSATSCGSPSVSKPIVRIEGFDCCSSKPDQVVTAIAYKAC</sequence>
<keyword evidence="2" id="KW-1185">Reference proteome</keyword>
<dbReference type="Proteomes" id="UP000236161">
    <property type="component" value="Unassembled WGS sequence"/>
</dbReference>
<protein>
    <submittedName>
        <fullName evidence="1">Uncharacterized protein</fullName>
    </submittedName>
</protein>
<dbReference type="PANTHER" id="PTHR33384">
    <property type="entry name" value="EXPRESSED PROTEIN"/>
    <property type="match status" value="1"/>
</dbReference>